<organism evidence="1 2">
    <name type="scientific">Enterocloster bolteae 90A9</name>
    <dbReference type="NCBI Taxonomy" id="997894"/>
    <lineage>
        <taxon>Bacteria</taxon>
        <taxon>Bacillati</taxon>
        <taxon>Bacillota</taxon>
        <taxon>Clostridia</taxon>
        <taxon>Lachnospirales</taxon>
        <taxon>Lachnospiraceae</taxon>
        <taxon>Enterocloster</taxon>
    </lineage>
</organism>
<dbReference type="Proteomes" id="UP000013126">
    <property type="component" value="Unassembled WGS sequence"/>
</dbReference>
<reference evidence="1 2" key="1">
    <citation type="submission" date="2013-01" db="EMBL/GenBank/DDBJ databases">
        <title>The Genome Sequence of Clostridium bolteae 90A9.</title>
        <authorList>
            <consortium name="The Broad Institute Genome Sequencing Platform"/>
            <person name="Earl A."/>
            <person name="Ward D."/>
            <person name="Feldgarden M."/>
            <person name="Gevers D."/>
            <person name="Courvalin P."/>
            <person name="Lambert T."/>
            <person name="Walker B."/>
            <person name="Young S.K."/>
            <person name="Zeng Q."/>
            <person name="Gargeya S."/>
            <person name="Fitzgerald M."/>
            <person name="Haas B."/>
            <person name="Abouelleil A."/>
            <person name="Alvarado L."/>
            <person name="Arachchi H.M."/>
            <person name="Berlin A.M."/>
            <person name="Chapman S.B."/>
            <person name="Dewar J."/>
            <person name="Goldberg J."/>
            <person name="Griggs A."/>
            <person name="Gujja S."/>
            <person name="Hansen M."/>
            <person name="Howarth C."/>
            <person name="Imamovic A."/>
            <person name="Larimer J."/>
            <person name="McCowan C."/>
            <person name="Murphy C."/>
            <person name="Neiman D."/>
            <person name="Pearson M."/>
            <person name="Priest M."/>
            <person name="Roberts A."/>
            <person name="Saif S."/>
            <person name="Shea T."/>
            <person name="Sisk P."/>
            <person name="Sykes S."/>
            <person name="Wortman J."/>
            <person name="Nusbaum C."/>
            <person name="Birren B."/>
        </authorList>
    </citation>
    <scope>NUCLEOTIDE SEQUENCE [LARGE SCALE GENOMIC DNA]</scope>
    <source>
        <strain evidence="1 2">90A9</strain>
    </source>
</reference>
<gene>
    <name evidence="1" type="ORF">HMPREF1085_02252</name>
</gene>
<sequence length="92" mass="10706">MTKRVYVIASFNTDGDTQPLWLKLSLDKDAPCYKIENYICTKKPDKYREYAQYRCTVSCKNQRHEIGLNYYALLGFWTMTVSNSSSMAIDIS</sequence>
<accession>R0C0X0</accession>
<evidence type="ECO:0000313" key="1">
    <source>
        <dbReference type="EMBL" id="ENZ50769.1"/>
    </source>
</evidence>
<protein>
    <submittedName>
        <fullName evidence="1">Uncharacterized protein</fullName>
    </submittedName>
</protein>
<dbReference type="HOGENOM" id="CLU_2435563_0_0_9"/>
<name>R0C0X0_9FIRM</name>
<comment type="caution">
    <text evidence="1">The sequence shown here is derived from an EMBL/GenBank/DDBJ whole genome shotgun (WGS) entry which is preliminary data.</text>
</comment>
<dbReference type="AlphaFoldDB" id="R0C0X0"/>
<dbReference type="EMBL" id="AGYH01000005">
    <property type="protein sequence ID" value="ENZ50769.1"/>
    <property type="molecule type" value="Genomic_DNA"/>
</dbReference>
<keyword evidence="2" id="KW-1185">Reference proteome</keyword>
<proteinExistence type="predicted"/>
<evidence type="ECO:0000313" key="2">
    <source>
        <dbReference type="Proteomes" id="UP000013126"/>
    </source>
</evidence>